<evidence type="ECO:0008006" key="3">
    <source>
        <dbReference type="Google" id="ProtNLM"/>
    </source>
</evidence>
<dbReference type="EMBL" id="KV425627">
    <property type="protein sequence ID" value="KZT20032.1"/>
    <property type="molecule type" value="Genomic_DNA"/>
</dbReference>
<name>A0A165NS79_9AGAM</name>
<evidence type="ECO:0000313" key="2">
    <source>
        <dbReference type="Proteomes" id="UP000076761"/>
    </source>
</evidence>
<proteinExistence type="predicted"/>
<dbReference type="Gene3D" id="3.40.50.150">
    <property type="entry name" value="Vaccinia Virus protein VP39"/>
    <property type="match status" value="1"/>
</dbReference>
<dbReference type="CDD" id="cd02440">
    <property type="entry name" value="AdoMet_MTases"/>
    <property type="match status" value="1"/>
</dbReference>
<dbReference type="InParanoid" id="A0A165NS79"/>
<dbReference type="SUPFAM" id="SSF53335">
    <property type="entry name" value="S-adenosyl-L-methionine-dependent methyltransferases"/>
    <property type="match status" value="1"/>
</dbReference>
<dbReference type="Proteomes" id="UP000076761">
    <property type="component" value="Unassembled WGS sequence"/>
</dbReference>
<dbReference type="PANTHER" id="PTHR45036">
    <property type="entry name" value="METHYLTRANSFERASE LIKE 7B"/>
    <property type="match status" value="1"/>
</dbReference>
<dbReference type="OrthoDB" id="540004at2759"/>
<reference evidence="1 2" key="1">
    <citation type="journal article" date="2016" name="Mol. Biol. Evol.">
        <title>Comparative Genomics of Early-Diverging Mushroom-Forming Fungi Provides Insights into the Origins of Lignocellulose Decay Capabilities.</title>
        <authorList>
            <person name="Nagy L.G."/>
            <person name="Riley R."/>
            <person name="Tritt A."/>
            <person name="Adam C."/>
            <person name="Daum C."/>
            <person name="Floudas D."/>
            <person name="Sun H."/>
            <person name="Yadav J.S."/>
            <person name="Pangilinan J."/>
            <person name="Larsson K.H."/>
            <person name="Matsuura K."/>
            <person name="Barry K."/>
            <person name="Labutti K."/>
            <person name="Kuo R."/>
            <person name="Ohm R.A."/>
            <person name="Bhattacharya S.S."/>
            <person name="Shirouzu T."/>
            <person name="Yoshinaga Y."/>
            <person name="Martin F.M."/>
            <person name="Grigoriev I.V."/>
            <person name="Hibbett D.S."/>
        </authorList>
    </citation>
    <scope>NUCLEOTIDE SEQUENCE [LARGE SCALE GENOMIC DNA]</scope>
    <source>
        <strain evidence="1 2">HHB14362 ss-1</strain>
    </source>
</reference>
<dbReference type="InterPro" id="IPR052356">
    <property type="entry name" value="Thiol_S-MT"/>
</dbReference>
<dbReference type="InterPro" id="IPR029063">
    <property type="entry name" value="SAM-dependent_MTases_sf"/>
</dbReference>
<organism evidence="1 2">
    <name type="scientific">Neolentinus lepideus HHB14362 ss-1</name>
    <dbReference type="NCBI Taxonomy" id="1314782"/>
    <lineage>
        <taxon>Eukaryota</taxon>
        <taxon>Fungi</taxon>
        <taxon>Dikarya</taxon>
        <taxon>Basidiomycota</taxon>
        <taxon>Agaricomycotina</taxon>
        <taxon>Agaricomycetes</taxon>
        <taxon>Gloeophyllales</taxon>
        <taxon>Gloeophyllaceae</taxon>
        <taxon>Neolentinus</taxon>
    </lineage>
</organism>
<sequence length="278" mass="30817">MSHSEAPMKWSEKFNLLNNVLQIIQTAFWPTMLAITKSPMLLLRPHAVSELFMSHVWVNMGPGVDEGGKEVKESLITPHAYGVVLDIGAGHGHSIKYLDPTKVTKYIALEPNIHMLDQIRHNAALAGYTESAGTLQILPYPAEALPQIIGALAPKPQSIDTLISILTLCSLPTEPSPSDVVTALVATLLKPGGTFLFYEHVLSPLKEVQWWQWFWTPLWSKAVGGCRLDRDTPAIVKAMGIQDRGDETGMWREGEMWGKDGENVDAIFWHSIGRFVKA</sequence>
<accession>A0A165NS79</accession>
<dbReference type="STRING" id="1314782.A0A165NS79"/>
<dbReference type="PANTHER" id="PTHR45036:SF1">
    <property type="entry name" value="METHYLTRANSFERASE LIKE 7A"/>
    <property type="match status" value="1"/>
</dbReference>
<protein>
    <recommendedName>
        <fullName evidence="3">S-adenosyl-L-methionine-dependent methyltransferase</fullName>
    </recommendedName>
</protein>
<keyword evidence="2" id="KW-1185">Reference proteome</keyword>
<gene>
    <name evidence="1" type="ORF">NEOLEDRAFT_1123276</name>
</gene>
<dbReference type="AlphaFoldDB" id="A0A165NS79"/>
<evidence type="ECO:0000313" key="1">
    <source>
        <dbReference type="EMBL" id="KZT20032.1"/>
    </source>
</evidence>
<dbReference type="Pfam" id="PF13489">
    <property type="entry name" value="Methyltransf_23"/>
    <property type="match status" value="1"/>
</dbReference>